<feature type="signal peptide" evidence="2">
    <location>
        <begin position="1"/>
        <end position="23"/>
    </location>
</feature>
<accession>A0ABS5ID53</accession>
<dbReference type="Proteomes" id="UP000680714">
    <property type="component" value="Unassembled WGS sequence"/>
</dbReference>
<comment type="caution">
    <text evidence="3">The sequence shown here is derived from an EMBL/GenBank/DDBJ whole genome shotgun (WGS) entry which is preliminary data.</text>
</comment>
<evidence type="ECO:0000313" key="3">
    <source>
        <dbReference type="EMBL" id="MBR9971663.1"/>
    </source>
</evidence>
<feature type="compositionally biased region" description="Low complexity" evidence="1">
    <location>
        <begin position="34"/>
        <end position="48"/>
    </location>
</feature>
<keyword evidence="2" id="KW-0732">Signal</keyword>
<name>A0ABS5ID53_9PROT</name>
<evidence type="ECO:0000256" key="2">
    <source>
        <dbReference type="SAM" id="SignalP"/>
    </source>
</evidence>
<dbReference type="RefSeq" id="WP_211547649.1">
    <property type="nucleotide sequence ID" value="NZ_JAGTUF010000005.1"/>
</dbReference>
<evidence type="ECO:0000256" key="1">
    <source>
        <dbReference type="SAM" id="MobiDB-lite"/>
    </source>
</evidence>
<keyword evidence="4" id="KW-1185">Reference proteome</keyword>
<protein>
    <recommendedName>
        <fullName evidence="5">DUF2946 domain-containing protein</fullName>
    </recommendedName>
</protein>
<evidence type="ECO:0008006" key="5">
    <source>
        <dbReference type="Google" id="ProtNLM"/>
    </source>
</evidence>
<dbReference type="EMBL" id="JAGTUF010000005">
    <property type="protein sequence ID" value="MBR9971663.1"/>
    <property type="molecule type" value="Genomic_DNA"/>
</dbReference>
<proteinExistence type="predicted"/>
<gene>
    <name evidence="3" type="ORF">KEC16_08045</name>
</gene>
<feature type="region of interest" description="Disordered" evidence="1">
    <location>
        <begin position="28"/>
        <end position="48"/>
    </location>
</feature>
<sequence>MRIWLLAMLVLFTVLVTAETARADDGVHNHHHVQQNQPADDSAAADAGDVTMPTADAGGGCHCMFTGCVPVLPSGELSLGVTVVPFRHPGLPVLSAWSGLGSPPPSEPPRA</sequence>
<organism evidence="3 4">
    <name type="scientific">Magnetospirillum sulfuroxidans</name>
    <dbReference type="NCBI Taxonomy" id="611300"/>
    <lineage>
        <taxon>Bacteria</taxon>
        <taxon>Pseudomonadati</taxon>
        <taxon>Pseudomonadota</taxon>
        <taxon>Alphaproteobacteria</taxon>
        <taxon>Rhodospirillales</taxon>
        <taxon>Rhodospirillaceae</taxon>
        <taxon>Magnetospirillum</taxon>
    </lineage>
</organism>
<reference evidence="3 4" key="1">
    <citation type="submission" date="2021-04" db="EMBL/GenBank/DDBJ databases">
        <title>Magnetospirillum sulfuroxidans sp. nov., a facultative chemolithoautotrophic sulfur-oxidizing alphaproteobacterium isolated from freshwater sediment and proposals for Paramagetospirillum gen. nov., and Magnetospirillaceae fam. nov.</title>
        <authorList>
            <person name="Koziaeva V."/>
            <person name="Geelhoed J.S."/>
            <person name="Sorokin D.Y."/>
            <person name="Grouzdev D.S."/>
        </authorList>
    </citation>
    <scope>NUCLEOTIDE SEQUENCE [LARGE SCALE GENOMIC DNA]</scope>
    <source>
        <strain evidence="3 4">J10</strain>
    </source>
</reference>
<feature type="chain" id="PRO_5045604345" description="DUF2946 domain-containing protein" evidence="2">
    <location>
        <begin position="24"/>
        <end position="111"/>
    </location>
</feature>
<evidence type="ECO:0000313" key="4">
    <source>
        <dbReference type="Proteomes" id="UP000680714"/>
    </source>
</evidence>